<dbReference type="Proteomes" id="UP000326396">
    <property type="component" value="Linkage Group LG2"/>
</dbReference>
<accession>A0A5N6N9X4</accession>
<reference evidence="1 2" key="1">
    <citation type="submission" date="2019-05" db="EMBL/GenBank/DDBJ databases">
        <title>Mikania micrantha, genome provides insights into the molecular mechanism of rapid growth.</title>
        <authorList>
            <person name="Liu B."/>
        </authorList>
    </citation>
    <scope>NUCLEOTIDE SEQUENCE [LARGE SCALE GENOMIC DNA]</scope>
    <source>
        <strain evidence="1">NLD-2019</strain>
        <tissue evidence="1">Leaf</tissue>
    </source>
</reference>
<keyword evidence="2" id="KW-1185">Reference proteome</keyword>
<proteinExistence type="predicted"/>
<dbReference type="EMBL" id="SZYD01000012">
    <property type="protein sequence ID" value="KAD4584133.1"/>
    <property type="molecule type" value="Genomic_DNA"/>
</dbReference>
<evidence type="ECO:0000313" key="2">
    <source>
        <dbReference type="Proteomes" id="UP000326396"/>
    </source>
</evidence>
<sequence>MVLSNPSNNSVSHFRDFNSLSLFEATNILGYRYTEANYSSTETLPLKMDNYFWIPLHHYVAGGISQHLAEDYANRLSMVHKEVQINSTLIVFIASSTFTLIQIYPGSIQFHFLADLKGASIQNQDVQVQQPKFNSILVLNWAHIAVMLLRPRNAIPDAEGFHDEAVMRWVTQFAAVDYCGNNAAF</sequence>
<dbReference type="AlphaFoldDB" id="A0A5N6N9X4"/>
<comment type="caution">
    <text evidence="1">The sequence shown here is derived from an EMBL/GenBank/DDBJ whole genome shotgun (WGS) entry which is preliminary data.</text>
</comment>
<evidence type="ECO:0000313" key="1">
    <source>
        <dbReference type="EMBL" id="KAD4584133.1"/>
    </source>
</evidence>
<protein>
    <submittedName>
        <fullName evidence="1">Uncharacterized protein</fullName>
    </submittedName>
</protein>
<organism evidence="1 2">
    <name type="scientific">Mikania micrantha</name>
    <name type="common">bitter vine</name>
    <dbReference type="NCBI Taxonomy" id="192012"/>
    <lineage>
        <taxon>Eukaryota</taxon>
        <taxon>Viridiplantae</taxon>
        <taxon>Streptophyta</taxon>
        <taxon>Embryophyta</taxon>
        <taxon>Tracheophyta</taxon>
        <taxon>Spermatophyta</taxon>
        <taxon>Magnoliopsida</taxon>
        <taxon>eudicotyledons</taxon>
        <taxon>Gunneridae</taxon>
        <taxon>Pentapetalae</taxon>
        <taxon>asterids</taxon>
        <taxon>campanulids</taxon>
        <taxon>Asterales</taxon>
        <taxon>Asteraceae</taxon>
        <taxon>Asteroideae</taxon>
        <taxon>Heliantheae alliance</taxon>
        <taxon>Eupatorieae</taxon>
        <taxon>Mikania</taxon>
    </lineage>
</organism>
<name>A0A5N6N9X4_9ASTR</name>
<gene>
    <name evidence="1" type="ORF">E3N88_21734</name>
</gene>